<dbReference type="Proteomes" id="UP000500938">
    <property type="component" value="Chromosome"/>
</dbReference>
<dbReference type="RefSeq" id="WP_171226208.1">
    <property type="nucleotide sequence ID" value="NZ_CP053085.1"/>
</dbReference>
<name>A0A6M4IRM0_9BACT</name>
<dbReference type="AlphaFoldDB" id="A0A6M4IRM0"/>
<organism evidence="1 2">
    <name type="scientific">Gemmatimonas groenlandica</name>
    <dbReference type="NCBI Taxonomy" id="2732249"/>
    <lineage>
        <taxon>Bacteria</taxon>
        <taxon>Pseudomonadati</taxon>
        <taxon>Gemmatimonadota</taxon>
        <taxon>Gemmatimonadia</taxon>
        <taxon>Gemmatimonadales</taxon>
        <taxon>Gemmatimonadaceae</taxon>
        <taxon>Gemmatimonas</taxon>
    </lineage>
</organism>
<protein>
    <submittedName>
        <fullName evidence="1">Uncharacterized protein</fullName>
    </submittedName>
</protein>
<evidence type="ECO:0000313" key="1">
    <source>
        <dbReference type="EMBL" id="QJR36775.1"/>
    </source>
</evidence>
<keyword evidence="2" id="KW-1185">Reference proteome</keyword>
<sequence length="79" mass="8873">MDARKYTVTSSAAVDDATRPYFDFLRVRRQRCVGLLAVTLHRLGGAVCSIDLDNLRERVVRPAVNDSTINPLFRDSIAH</sequence>
<reference evidence="1 2" key="1">
    <citation type="submission" date="2020-05" db="EMBL/GenBank/DDBJ databases">
        <title>Complete genome sequence of Gemmatimonas greenlandica TET16.</title>
        <authorList>
            <person name="Zeng Y."/>
        </authorList>
    </citation>
    <scope>NUCLEOTIDE SEQUENCE [LARGE SCALE GENOMIC DNA]</scope>
    <source>
        <strain evidence="1 2">TET16</strain>
    </source>
</reference>
<proteinExistence type="predicted"/>
<accession>A0A6M4IRM0</accession>
<dbReference type="EMBL" id="CP053085">
    <property type="protein sequence ID" value="QJR36775.1"/>
    <property type="molecule type" value="Genomic_DNA"/>
</dbReference>
<gene>
    <name evidence="1" type="ORF">HKW67_15250</name>
</gene>
<evidence type="ECO:0000313" key="2">
    <source>
        <dbReference type="Proteomes" id="UP000500938"/>
    </source>
</evidence>
<dbReference type="KEGG" id="ggr:HKW67_15250"/>